<protein>
    <submittedName>
        <fullName evidence="1">5-carboxymethyl-2-hydroxymuconate isomerase</fullName>
    </submittedName>
</protein>
<evidence type="ECO:0000313" key="2">
    <source>
        <dbReference type="Proteomes" id="UP000662873"/>
    </source>
</evidence>
<dbReference type="AlphaFoldDB" id="A0A809S3X3"/>
<dbReference type="GO" id="GO:0008704">
    <property type="term" value="F:5-carboxymethyl-2-hydroxymuconate delta-isomerase activity"/>
    <property type="evidence" value="ECO:0007669"/>
    <property type="project" value="InterPro"/>
</dbReference>
<dbReference type="Pfam" id="PF02962">
    <property type="entry name" value="CHMI"/>
    <property type="match status" value="1"/>
</dbReference>
<dbReference type="InterPro" id="IPR014347">
    <property type="entry name" value="Tautomerase/MIF_sf"/>
</dbReference>
<evidence type="ECO:0000313" key="1">
    <source>
        <dbReference type="EMBL" id="BBO23276.1"/>
    </source>
</evidence>
<dbReference type="InterPro" id="IPR004220">
    <property type="entry name" value="5-COMe_2-OHmuconate_Isoase"/>
</dbReference>
<dbReference type="EMBL" id="AP021858">
    <property type="protein sequence ID" value="BBO23276.1"/>
    <property type="molecule type" value="Genomic_DNA"/>
</dbReference>
<dbReference type="KEGG" id="npy:NPRO_08710"/>
<dbReference type="SUPFAM" id="SSF55331">
    <property type="entry name" value="Tautomerase/MIF"/>
    <property type="match status" value="1"/>
</dbReference>
<keyword evidence="1" id="KW-0413">Isomerase</keyword>
<gene>
    <name evidence="1" type="ORF">NPRO_08710</name>
</gene>
<name>A0A809S3X3_9BACT</name>
<dbReference type="PANTHER" id="PTHR37950">
    <property type="entry name" value="4-HYDROXYPHENYLACETATE CATABOLISM PROTEIN"/>
    <property type="match status" value="1"/>
</dbReference>
<dbReference type="Proteomes" id="UP000662873">
    <property type="component" value="Chromosome"/>
</dbReference>
<dbReference type="PANTHER" id="PTHR37950:SF1">
    <property type="entry name" value="4-HYDROXYPHENYLACETATE CATABOLISM PROTEIN"/>
    <property type="match status" value="1"/>
</dbReference>
<accession>A0A809S3X3</accession>
<sequence>MPHIHLITSADLVENVDIPDILGKLVHELGAFESVRPRRIKAYHTLHNNWSMGEGAPPGFVHCQVLIKAGRTPELIESIREVLFATLVECFGKSYGEKEAAISLEVRELSENGYVSVLPIGLDGD</sequence>
<dbReference type="Gene3D" id="3.30.429.10">
    <property type="entry name" value="Macrophage Migration Inhibitory Factor"/>
    <property type="match status" value="1"/>
</dbReference>
<organism evidence="1 2">
    <name type="scientific">Candidatus Nitrosymbiomonas proteolyticus</name>
    <dbReference type="NCBI Taxonomy" id="2608984"/>
    <lineage>
        <taxon>Bacteria</taxon>
        <taxon>Bacillati</taxon>
        <taxon>Armatimonadota</taxon>
        <taxon>Armatimonadota incertae sedis</taxon>
        <taxon>Candidatus Nitrosymbiomonas</taxon>
    </lineage>
</organism>
<reference evidence="1" key="1">
    <citation type="journal article" name="DNA Res.">
        <title>The physiological potential of anammox bacteria as revealed by their core genome structure.</title>
        <authorList>
            <person name="Okubo T."/>
            <person name="Toyoda A."/>
            <person name="Fukuhara K."/>
            <person name="Uchiyama I."/>
            <person name="Harigaya Y."/>
            <person name="Kuroiwa M."/>
            <person name="Suzuki T."/>
            <person name="Murakami Y."/>
            <person name="Suwa Y."/>
            <person name="Takami H."/>
        </authorList>
    </citation>
    <scope>NUCLEOTIDE SEQUENCE</scope>
    <source>
        <strain evidence="1">317325-2</strain>
    </source>
</reference>
<proteinExistence type="predicted"/>